<dbReference type="PROSITE" id="PS50948">
    <property type="entry name" value="PAN"/>
    <property type="match status" value="1"/>
</dbReference>
<feature type="compositionally biased region" description="Low complexity" evidence="1">
    <location>
        <begin position="119"/>
        <end position="140"/>
    </location>
</feature>
<evidence type="ECO:0000259" key="2">
    <source>
        <dbReference type="PROSITE" id="PS50948"/>
    </source>
</evidence>
<feature type="compositionally biased region" description="Low complexity" evidence="1">
    <location>
        <begin position="82"/>
        <end position="96"/>
    </location>
</feature>
<organism evidence="3 4">
    <name type="scientific">Plenodomus tracheiphilus IPT5</name>
    <dbReference type="NCBI Taxonomy" id="1408161"/>
    <lineage>
        <taxon>Eukaryota</taxon>
        <taxon>Fungi</taxon>
        <taxon>Dikarya</taxon>
        <taxon>Ascomycota</taxon>
        <taxon>Pezizomycotina</taxon>
        <taxon>Dothideomycetes</taxon>
        <taxon>Pleosporomycetidae</taxon>
        <taxon>Pleosporales</taxon>
        <taxon>Pleosporineae</taxon>
        <taxon>Leptosphaeriaceae</taxon>
        <taxon>Plenodomus</taxon>
    </lineage>
</organism>
<evidence type="ECO:0000313" key="3">
    <source>
        <dbReference type="EMBL" id="KAF2845332.1"/>
    </source>
</evidence>
<feature type="compositionally biased region" description="Low complexity" evidence="1">
    <location>
        <begin position="33"/>
        <end position="65"/>
    </location>
</feature>
<evidence type="ECO:0000256" key="1">
    <source>
        <dbReference type="SAM" id="MobiDB-lite"/>
    </source>
</evidence>
<gene>
    <name evidence="3" type="ORF">T440DRAFT_278665</name>
</gene>
<name>A0A6A7AQA6_9PLEO</name>
<dbReference type="OrthoDB" id="3556996at2759"/>
<dbReference type="Pfam" id="PF00024">
    <property type="entry name" value="PAN_1"/>
    <property type="match status" value="1"/>
</dbReference>
<feature type="region of interest" description="Disordered" evidence="1">
    <location>
        <begin position="33"/>
        <end position="140"/>
    </location>
</feature>
<sequence length="291" mass="29732">QFGNPDVSECGLDAFEGHTAEALLFCSSILRSGTATSTITRGGTTTTTSTKLTTTTVYPSSSRSPTPTPTPTPTPPKPTPTPSSSLRPSSSTKPSSAPLPPPPSSSSVPKPSSTPTPVQPSSTLVSSTLVSSASPSPTSAPGCGIVAYVKTTPAYYFESSGTKNTFAACSALCKADEKCKSFGYGEANCMLFDVNAADNTNYNPMSPYTFYDSSCPAELPVRRKRQLGISLPGLGGGVTISLDIGGPKQISSACSCLITSGPASTTVTRTATSNVVRTTTVTGVVTKTGRT</sequence>
<feature type="compositionally biased region" description="Pro residues" evidence="1">
    <location>
        <begin position="66"/>
        <end position="81"/>
    </location>
</feature>
<feature type="non-terminal residue" evidence="3">
    <location>
        <position position="1"/>
    </location>
</feature>
<feature type="domain" description="Apple" evidence="2">
    <location>
        <begin position="143"/>
        <end position="215"/>
    </location>
</feature>
<protein>
    <recommendedName>
        <fullName evidence="2">Apple domain-containing protein</fullName>
    </recommendedName>
</protein>
<accession>A0A6A7AQA6</accession>
<dbReference type="AlphaFoldDB" id="A0A6A7AQA6"/>
<dbReference type="InterPro" id="IPR003609">
    <property type="entry name" value="Pan_app"/>
</dbReference>
<evidence type="ECO:0000313" key="4">
    <source>
        <dbReference type="Proteomes" id="UP000799423"/>
    </source>
</evidence>
<proteinExistence type="predicted"/>
<keyword evidence="4" id="KW-1185">Reference proteome</keyword>
<dbReference type="EMBL" id="MU006349">
    <property type="protein sequence ID" value="KAF2845332.1"/>
    <property type="molecule type" value="Genomic_DNA"/>
</dbReference>
<reference evidence="3" key="1">
    <citation type="submission" date="2020-01" db="EMBL/GenBank/DDBJ databases">
        <authorList>
            <consortium name="DOE Joint Genome Institute"/>
            <person name="Haridas S."/>
            <person name="Albert R."/>
            <person name="Binder M."/>
            <person name="Bloem J."/>
            <person name="Labutti K."/>
            <person name="Salamov A."/>
            <person name="Andreopoulos B."/>
            <person name="Baker S.E."/>
            <person name="Barry K."/>
            <person name="Bills G."/>
            <person name="Bluhm B.H."/>
            <person name="Cannon C."/>
            <person name="Castanera R."/>
            <person name="Culley D.E."/>
            <person name="Daum C."/>
            <person name="Ezra D."/>
            <person name="Gonzalez J.B."/>
            <person name="Henrissat B."/>
            <person name="Kuo A."/>
            <person name="Liang C."/>
            <person name="Lipzen A."/>
            <person name="Lutzoni F."/>
            <person name="Magnuson J."/>
            <person name="Mondo S."/>
            <person name="Nolan M."/>
            <person name="Ohm R."/>
            <person name="Pangilinan J."/>
            <person name="Park H.-J."/>
            <person name="Ramirez L."/>
            <person name="Alfaro M."/>
            <person name="Sun H."/>
            <person name="Tritt A."/>
            <person name="Yoshinaga Y."/>
            <person name="Zwiers L.-H."/>
            <person name="Turgeon B.G."/>
            <person name="Goodwin S.B."/>
            <person name="Spatafora J.W."/>
            <person name="Crous P.W."/>
            <person name="Grigoriev I.V."/>
        </authorList>
    </citation>
    <scope>NUCLEOTIDE SEQUENCE</scope>
    <source>
        <strain evidence="3">IPT5</strain>
    </source>
</reference>
<dbReference type="Proteomes" id="UP000799423">
    <property type="component" value="Unassembled WGS sequence"/>
</dbReference>